<dbReference type="Proteomes" id="UP000190961">
    <property type="component" value="Unassembled WGS sequence"/>
</dbReference>
<gene>
    <name evidence="2" type="ORF">SAMN05660236_5151</name>
</gene>
<organism evidence="2 3">
    <name type="scientific">Ohtaekwangia koreensis</name>
    <dbReference type="NCBI Taxonomy" id="688867"/>
    <lineage>
        <taxon>Bacteria</taxon>
        <taxon>Pseudomonadati</taxon>
        <taxon>Bacteroidota</taxon>
        <taxon>Cytophagia</taxon>
        <taxon>Cytophagales</taxon>
        <taxon>Fulvivirgaceae</taxon>
        <taxon>Ohtaekwangia</taxon>
    </lineage>
</organism>
<dbReference type="EMBL" id="FUZU01000004">
    <property type="protein sequence ID" value="SKC86442.1"/>
    <property type="molecule type" value="Genomic_DNA"/>
</dbReference>
<accession>A0A1T5MDZ7</accession>
<dbReference type="GO" id="GO:0016491">
    <property type="term" value="F:oxidoreductase activity"/>
    <property type="evidence" value="ECO:0007669"/>
    <property type="project" value="UniProtKB-ARBA"/>
</dbReference>
<protein>
    <submittedName>
        <fullName evidence="2">L-lactate dehydrogenase complex protein LldE</fullName>
    </submittedName>
</protein>
<sequence length="268" mass="30023">MTLRHTHTHMLPVQNRQIFFNVIQMKVALFVPCYVDQFYPQVAIATLELLEKLGVDVVYPESQTCCGQPMANSGFEHLTGGCNDNFVRNFSGYDYIVCPSGSCALHVKDHLHATDEKAAKEIRGKVYELVEFLTDIVKVENLTSRFRHKVGLHQSCHGQRGLKISQMSELVSPPFSKTEQLLHMVQDLELISLKRQDECCGFGGTFCVAEEAVSVKMGIDRVADHITHGASYITGNDMSCLMHLEGILRRQKSSVKVIHIAEILNSAE</sequence>
<dbReference type="PANTHER" id="PTHR30296">
    <property type="entry name" value="UNCHARACTERIZED PROTEIN YKGE"/>
    <property type="match status" value="1"/>
</dbReference>
<dbReference type="PANTHER" id="PTHR30296:SF0">
    <property type="entry name" value="LACTATE UTILIZATION PROTEIN A"/>
    <property type="match status" value="1"/>
</dbReference>
<evidence type="ECO:0000313" key="3">
    <source>
        <dbReference type="Proteomes" id="UP000190961"/>
    </source>
</evidence>
<dbReference type="STRING" id="688867.SAMN05660236_5151"/>
<reference evidence="2 3" key="1">
    <citation type="submission" date="2017-02" db="EMBL/GenBank/DDBJ databases">
        <authorList>
            <person name="Peterson S.W."/>
        </authorList>
    </citation>
    <scope>NUCLEOTIDE SEQUENCE [LARGE SCALE GENOMIC DNA]</scope>
    <source>
        <strain evidence="2 3">DSM 25262</strain>
    </source>
</reference>
<proteinExistence type="predicted"/>
<feature type="domain" description="Cysteine-rich" evidence="1">
    <location>
        <begin position="27"/>
        <end position="108"/>
    </location>
</feature>
<dbReference type="Pfam" id="PF02754">
    <property type="entry name" value="CCG"/>
    <property type="match status" value="2"/>
</dbReference>
<dbReference type="GO" id="GO:0005829">
    <property type="term" value="C:cytosol"/>
    <property type="evidence" value="ECO:0007669"/>
    <property type="project" value="TreeGrafter"/>
</dbReference>
<evidence type="ECO:0000259" key="1">
    <source>
        <dbReference type="Pfam" id="PF02754"/>
    </source>
</evidence>
<name>A0A1T5MDZ7_9BACT</name>
<dbReference type="AlphaFoldDB" id="A0A1T5MDZ7"/>
<keyword evidence="3" id="KW-1185">Reference proteome</keyword>
<evidence type="ECO:0000313" key="2">
    <source>
        <dbReference type="EMBL" id="SKC86442.1"/>
    </source>
</evidence>
<feature type="domain" description="Cysteine-rich" evidence="1">
    <location>
        <begin position="150"/>
        <end position="244"/>
    </location>
</feature>
<dbReference type="InterPro" id="IPR004017">
    <property type="entry name" value="Cys_rich_dom"/>
</dbReference>